<feature type="transmembrane region" description="Helical" evidence="1">
    <location>
        <begin position="160"/>
        <end position="180"/>
    </location>
</feature>
<sequence length="191" mass="20668">MKTNVADALTMLALSVVFAVVSWPPPLFPDDVPNCVSARWDCRFFAVGCLSNHRLSSLFITTQHLEPGRAVWDERVDGNMCGFHVPPSSHPMREPSGFNLLVGTSGVAWSCPYAMFIAYWGALAVILVRRQGLTVFDLLVTTAATALAFSLIALRCALPGVVALNLISFVAMPWSLYSLARRAGRAAGPSE</sequence>
<evidence type="ECO:0000313" key="3">
    <source>
        <dbReference type="Proteomes" id="UP000315440"/>
    </source>
</evidence>
<reference evidence="2 3" key="1">
    <citation type="submission" date="2019-02" db="EMBL/GenBank/DDBJ databases">
        <title>Deep-cultivation of Planctomycetes and their phenomic and genomic characterization uncovers novel biology.</title>
        <authorList>
            <person name="Wiegand S."/>
            <person name="Jogler M."/>
            <person name="Boedeker C."/>
            <person name="Pinto D."/>
            <person name="Vollmers J."/>
            <person name="Rivas-Marin E."/>
            <person name="Kohn T."/>
            <person name="Peeters S.H."/>
            <person name="Heuer A."/>
            <person name="Rast P."/>
            <person name="Oberbeckmann S."/>
            <person name="Bunk B."/>
            <person name="Jeske O."/>
            <person name="Meyerdierks A."/>
            <person name="Storesund J.E."/>
            <person name="Kallscheuer N."/>
            <person name="Luecker S."/>
            <person name="Lage O.M."/>
            <person name="Pohl T."/>
            <person name="Merkel B.J."/>
            <person name="Hornburger P."/>
            <person name="Mueller R.-W."/>
            <person name="Bruemmer F."/>
            <person name="Labrenz M."/>
            <person name="Spormann A.M."/>
            <person name="Op Den Camp H."/>
            <person name="Overmann J."/>
            <person name="Amann R."/>
            <person name="Jetten M.S.M."/>
            <person name="Mascher T."/>
            <person name="Medema M.H."/>
            <person name="Devos D.P."/>
            <person name="Kaster A.-K."/>
            <person name="Ovreas L."/>
            <person name="Rohde M."/>
            <person name="Galperin M.Y."/>
            <person name="Jogler C."/>
        </authorList>
    </citation>
    <scope>NUCLEOTIDE SEQUENCE [LARGE SCALE GENOMIC DNA]</scope>
    <source>
        <strain evidence="2 3">Mal64</strain>
    </source>
</reference>
<feature type="transmembrane region" description="Helical" evidence="1">
    <location>
        <begin position="135"/>
        <end position="154"/>
    </location>
</feature>
<accession>A0A5C5ZHY7</accession>
<evidence type="ECO:0000313" key="2">
    <source>
        <dbReference type="EMBL" id="TWT86163.1"/>
    </source>
</evidence>
<dbReference type="Proteomes" id="UP000315440">
    <property type="component" value="Unassembled WGS sequence"/>
</dbReference>
<keyword evidence="3" id="KW-1185">Reference proteome</keyword>
<organism evidence="2 3">
    <name type="scientific">Pseudobythopirellula maris</name>
    <dbReference type="NCBI Taxonomy" id="2527991"/>
    <lineage>
        <taxon>Bacteria</taxon>
        <taxon>Pseudomonadati</taxon>
        <taxon>Planctomycetota</taxon>
        <taxon>Planctomycetia</taxon>
        <taxon>Pirellulales</taxon>
        <taxon>Lacipirellulaceae</taxon>
        <taxon>Pseudobythopirellula</taxon>
    </lineage>
</organism>
<comment type="caution">
    <text evidence="2">The sequence shown here is derived from an EMBL/GenBank/DDBJ whole genome shotgun (WGS) entry which is preliminary data.</text>
</comment>
<feature type="transmembrane region" description="Helical" evidence="1">
    <location>
        <begin position="107"/>
        <end position="128"/>
    </location>
</feature>
<keyword evidence="1" id="KW-0812">Transmembrane</keyword>
<dbReference type="AlphaFoldDB" id="A0A5C5ZHY7"/>
<dbReference type="EMBL" id="SJPQ01000006">
    <property type="protein sequence ID" value="TWT86163.1"/>
    <property type="molecule type" value="Genomic_DNA"/>
</dbReference>
<name>A0A5C5ZHY7_9BACT</name>
<keyword evidence="1" id="KW-0472">Membrane</keyword>
<evidence type="ECO:0000256" key="1">
    <source>
        <dbReference type="SAM" id="Phobius"/>
    </source>
</evidence>
<proteinExistence type="predicted"/>
<gene>
    <name evidence="2" type="ORF">Mal64_39030</name>
</gene>
<protein>
    <submittedName>
        <fullName evidence="2">Uncharacterized protein</fullName>
    </submittedName>
</protein>
<keyword evidence="1" id="KW-1133">Transmembrane helix</keyword>